<feature type="transmembrane region" description="Helical" evidence="1">
    <location>
        <begin position="154"/>
        <end position="174"/>
    </location>
</feature>
<dbReference type="EMBL" id="JASNWA010000009">
    <property type="protein sequence ID" value="KAK3170337.1"/>
    <property type="molecule type" value="Genomic_DNA"/>
</dbReference>
<evidence type="ECO:0000313" key="2">
    <source>
        <dbReference type="EMBL" id="KAK3170337.1"/>
    </source>
</evidence>
<comment type="caution">
    <text evidence="2">The sequence shown here is derived from an EMBL/GenBank/DDBJ whole genome shotgun (WGS) entry which is preliminary data.</text>
</comment>
<sequence>MRLLPHSISQLLPSPITIIATSTAPPNIQQRADQPAICHGQGCLSVPQAAATTTPPAPPTPRDNAETITVSVTETIHVWTTIISWRTAYDTVVAATSFNTIATSVSTITQPVTIRERVNVTLPVTFTAPAPTVAKIAPTLEPVQGKKALQTGDVVSIVLGVIIVVLVAVMWFLIRRFYRMYRAERVLRKQVQTEGTELKQGVMNSNLGGEHVGDVKDKEEWENFNI</sequence>
<gene>
    <name evidence="2" type="ORF">OEA41_009724</name>
</gene>
<dbReference type="AlphaFoldDB" id="A0AAE0DH68"/>
<reference evidence="2" key="1">
    <citation type="submission" date="2022-11" db="EMBL/GenBank/DDBJ databases">
        <title>Chromosomal genome sequence assembly and mating type (MAT) locus characterization of the leprose asexual lichenized fungus Lepraria neglecta (Nyl.) Erichsen.</title>
        <authorList>
            <person name="Allen J.L."/>
            <person name="Pfeffer B."/>
        </authorList>
    </citation>
    <scope>NUCLEOTIDE SEQUENCE</scope>
    <source>
        <strain evidence="2">Allen 5258</strain>
    </source>
</reference>
<evidence type="ECO:0000256" key="1">
    <source>
        <dbReference type="SAM" id="Phobius"/>
    </source>
</evidence>
<evidence type="ECO:0000313" key="3">
    <source>
        <dbReference type="Proteomes" id="UP001276659"/>
    </source>
</evidence>
<keyword evidence="1" id="KW-0472">Membrane</keyword>
<keyword evidence="1" id="KW-1133">Transmembrane helix</keyword>
<accession>A0AAE0DH68</accession>
<name>A0AAE0DH68_9LECA</name>
<proteinExistence type="predicted"/>
<keyword evidence="3" id="KW-1185">Reference proteome</keyword>
<organism evidence="2 3">
    <name type="scientific">Lepraria neglecta</name>
    <dbReference type="NCBI Taxonomy" id="209136"/>
    <lineage>
        <taxon>Eukaryota</taxon>
        <taxon>Fungi</taxon>
        <taxon>Dikarya</taxon>
        <taxon>Ascomycota</taxon>
        <taxon>Pezizomycotina</taxon>
        <taxon>Lecanoromycetes</taxon>
        <taxon>OSLEUM clade</taxon>
        <taxon>Lecanoromycetidae</taxon>
        <taxon>Lecanorales</taxon>
        <taxon>Lecanorineae</taxon>
        <taxon>Stereocaulaceae</taxon>
        <taxon>Lepraria</taxon>
    </lineage>
</organism>
<protein>
    <submittedName>
        <fullName evidence="2">Uncharacterized protein</fullName>
    </submittedName>
</protein>
<keyword evidence="1" id="KW-0812">Transmembrane</keyword>
<dbReference type="Proteomes" id="UP001276659">
    <property type="component" value="Unassembled WGS sequence"/>
</dbReference>